<evidence type="ECO:0000256" key="1">
    <source>
        <dbReference type="ARBA" id="ARBA00004635"/>
    </source>
</evidence>
<protein>
    <recommendedName>
        <fullName evidence="6">Lipoprotein</fullName>
    </recommendedName>
</protein>
<comment type="similarity">
    <text evidence="6">Belongs to the nlpA lipoprotein family.</text>
</comment>
<dbReference type="PATRIC" id="fig|1423810.4.peg.155"/>
<evidence type="ECO:0000256" key="5">
    <source>
        <dbReference type="ARBA" id="ARBA00023288"/>
    </source>
</evidence>
<dbReference type="SUPFAM" id="SSF53850">
    <property type="entry name" value="Periplasmic binding protein-like II"/>
    <property type="match status" value="1"/>
</dbReference>
<gene>
    <name evidence="9" type="ORF">FD19_GL000151</name>
</gene>
<accession>A0A0R2C9W3</accession>
<feature type="lipid moiety-binding region" description="S-diacylglycerol cysteine" evidence="7">
    <location>
        <position position="27"/>
    </location>
</feature>
<keyword evidence="2 8" id="KW-0732">Signal</keyword>
<keyword evidence="3" id="KW-0472">Membrane</keyword>
<sequence length="279" mass="30555">MEETFMKKKFVALTALVAALPVFLAACGSSSSSTKTTTVKLGVIGSDADVWKPVAKRLKKQHINLKLVEFTDYNKPNQALQDGDIDLNAFQTVQFLNNWNKAHKTNIVSVGKTYIGPVRLYSQKVKKLSQLKKGAKVAIANDQTNEARALELLQQAGLIKLKGNVTFPTVRDITSNKLGLKITPVDAAQTARSLTSVDAAVVNNDIALNAKLKPSSAIYVEKITKASKPFVNVVASTKKNRNNKVYKKVVKAYQTQATKKVIKKVYNGSTEAAWDLSFK</sequence>
<evidence type="ECO:0000256" key="3">
    <source>
        <dbReference type="ARBA" id="ARBA00023136"/>
    </source>
</evidence>
<dbReference type="Proteomes" id="UP000051789">
    <property type="component" value="Unassembled WGS sequence"/>
</dbReference>
<evidence type="ECO:0000256" key="6">
    <source>
        <dbReference type="PIRNR" id="PIRNR002854"/>
    </source>
</evidence>
<dbReference type="PANTHER" id="PTHR30429:SF3">
    <property type="entry name" value="LIPOPROTEIN"/>
    <property type="match status" value="1"/>
</dbReference>
<feature type="chain" id="PRO_5038719279" description="Lipoprotein" evidence="8">
    <location>
        <begin position="25"/>
        <end position="279"/>
    </location>
</feature>
<evidence type="ECO:0000256" key="4">
    <source>
        <dbReference type="ARBA" id="ARBA00023139"/>
    </source>
</evidence>
<dbReference type="Gene3D" id="3.40.190.10">
    <property type="entry name" value="Periplasmic binding protein-like II"/>
    <property type="match status" value="2"/>
</dbReference>
<feature type="signal peptide" evidence="8">
    <location>
        <begin position="1"/>
        <end position="24"/>
    </location>
</feature>
<evidence type="ECO:0000256" key="8">
    <source>
        <dbReference type="SAM" id="SignalP"/>
    </source>
</evidence>
<proteinExistence type="inferred from homology"/>
<evidence type="ECO:0000256" key="7">
    <source>
        <dbReference type="PIRSR" id="PIRSR002854-1"/>
    </source>
</evidence>
<comment type="subcellular location">
    <subcellularLocation>
        <location evidence="1">Membrane</location>
        <topology evidence="1">Lipid-anchor</topology>
    </subcellularLocation>
</comment>
<name>A0A0R2C9W3_9LACO</name>
<keyword evidence="4" id="KW-0564">Palmitate</keyword>
<evidence type="ECO:0000313" key="10">
    <source>
        <dbReference type="Proteomes" id="UP000051789"/>
    </source>
</evidence>
<dbReference type="EMBL" id="AYZK01000001">
    <property type="protein sequence ID" value="KRM87874.1"/>
    <property type="molecule type" value="Genomic_DNA"/>
</dbReference>
<keyword evidence="10" id="KW-1185">Reference proteome</keyword>
<dbReference type="PROSITE" id="PS51257">
    <property type="entry name" value="PROKAR_LIPOPROTEIN"/>
    <property type="match status" value="1"/>
</dbReference>
<comment type="caution">
    <text evidence="9">The sequence shown here is derived from an EMBL/GenBank/DDBJ whole genome shotgun (WGS) entry which is preliminary data.</text>
</comment>
<keyword evidence="5 6" id="KW-0449">Lipoprotein</keyword>
<dbReference type="Pfam" id="PF03180">
    <property type="entry name" value="Lipoprotein_9"/>
    <property type="match status" value="1"/>
</dbReference>
<dbReference type="GO" id="GO:0016020">
    <property type="term" value="C:membrane"/>
    <property type="evidence" value="ECO:0007669"/>
    <property type="project" value="UniProtKB-SubCell"/>
</dbReference>
<reference evidence="9 10" key="1">
    <citation type="journal article" date="2015" name="Genome Announc.">
        <title>Expanding the biotechnology potential of lactobacilli through comparative genomics of 213 strains and associated genera.</title>
        <authorList>
            <person name="Sun Z."/>
            <person name="Harris H.M."/>
            <person name="McCann A."/>
            <person name="Guo C."/>
            <person name="Argimon S."/>
            <person name="Zhang W."/>
            <person name="Yang X."/>
            <person name="Jeffery I.B."/>
            <person name="Cooney J.C."/>
            <person name="Kagawa T.F."/>
            <person name="Liu W."/>
            <person name="Song Y."/>
            <person name="Salvetti E."/>
            <person name="Wrobel A."/>
            <person name="Rasinkangas P."/>
            <person name="Parkhill J."/>
            <person name="Rea M.C."/>
            <person name="O'Sullivan O."/>
            <person name="Ritari J."/>
            <person name="Douillard F.P."/>
            <person name="Paul Ross R."/>
            <person name="Yang R."/>
            <person name="Briner A.E."/>
            <person name="Felis G.E."/>
            <person name="de Vos W.M."/>
            <person name="Barrangou R."/>
            <person name="Klaenhammer T.R."/>
            <person name="Caufield P.W."/>
            <person name="Cui Y."/>
            <person name="Zhang H."/>
            <person name="O'Toole P.W."/>
        </authorList>
    </citation>
    <scope>NUCLEOTIDE SEQUENCE [LARGE SCALE GENOMIC DNA]</scope>
    <source>
        <strain evidence="9 10">DSM 22698</strain>
    </source>
</reference>
<dbReference type="AlphaFoldDB" id="A0A0R2C9W3"/>
<dbReference type="PIRSF" id="PIRSF002854">
    <property type="entry name" value="MetQ"/>
    <property type="match status" value="1"/>
</dbReference>
<evidence type="ECO:0000313" key="9">
    <source>
        <dbReference type="EMBL" id="KRM87874.1"/>
    </source>
</evidence>
<organism evidence="9 10">
    <name type="scientific">Lacticaseibacillus thailandensis DSM 22698 = JCM 13996</name>
    <dbReference type="NCBI Taxonomy" id="1423810"/>
    <lineage>
        <taxon>Bacteria</taxon>
        <taxon>Bacillati</taxon>
        <taxon>Bacillota</taxon>
        <taxon>Bacilli</taxon>
        <taxon>Lactobacillales</taxon>
        <taxon>Lactobacillaceae</taxon>
        <taxon>Lacticaseibacillus</taxon>
    </lineage>
</organism>
<evidence type="ECO:0000256" key="2">
    <source>
        <dbReference type="ARBA" id="ARBA00022729"/>
    </source>
</evidence>
<dbReference type="PANTHER" id="PTHR30429">
    <property type="entry name" value="D-METHIONINE-BINDING LIPOPROTEIN METQ"/>
    <property type="match status" value="1"/>
</dbReference>
<dbReference type="STRING" id="1423810.FD19_GL000151"/>
<dbReference type="InterPro" id="IPR004872">
    <property type="entry name" value="Lipoprotein_NlpA"/>
</dbReference>